<evidence type="ECO:0000313" key="2">
    <source>
        <dbReference type="EMBL" id="SHM99049.1"/>
    </source>
</evidence>
<evidence type="ECO:0000313" key="3">
    <source>
        <dbReference type="Proteomes" id="UP000184038"/>
    </source>
</evidence>
<feature type="transmembrane region" description="Helical" evidence="1">
    <location>
        <begin position="6"/>
        <end position="24"/>
    </location>
</feature>
<dbReference type="EMBL" id="FRCP01000025">
    <property type="protein sequence ID" value="SHM99049.1"/>
    <property type="molecule type" value="Genomic_DNA"/>
</dbReference>
<dbReference type="AlphaFoldDB" id="A0A1M7N692"/>
<keyword evidence="1" id="KW-0472">Membrane</keyword>
<keyword evidence="1" id="KW-0812">Transmembrane</keyword>
<evidence type="ECO:0000256" key="1">
    <source>
        <dbReference type="SAM" id="Phobius"/>
    </source>
</evidence>
<dbReference type="STRING" id="1120996.SAMN02746066_04255"/>
<gene>
    <name evidence="2" type="ORF">SAMN02746066_04255</name>
</gene>
<accession>A0A1M7N692</accession>
<protein>
    <submittedName>
        <fullName evidence="2">Uncharacterized protein</fullName>
    </submittedName>
</protein>
<organism evidence="2 3">
    <name type="scientific">Anaerosporobacter mobilis DSM 15930</name>
    <dbReference type="NCBI Taxonomy" id="1120996"/>
    <lineage>
        <taxon>Bacteria</taxon>
        <taxon>Bacillati</taxon>
        <taxon>Bacillota</taxon>
        <taxon>Clostridia</taxon>
        <taxon>Lachnospirales</taxon>
        <taxon>Lachnospiraceae</taxon>
        <taxon>Anaerosporobacter</taxon>
    </lineage>
</organism>
<proteinExistence type="predicted"/>
<reference evidence="2 3" key="1">
    <citation type="submission" date="2016-11" db="EMBL/GenBank/DDBJ databases">
        <authorList>
            <person name="Jaros S."/>
            <person name="Januszkiewicz K."/>
            <person name="Wedrychowicz H."/>
        </authorList>
    </citation>
    <scope>NUCLEOTIDE SEQUENCE [LARGE SCALE GENOMIC DNA]</scope>
    <source>
        <strain evidence="2 3">DSM 15930</strain>
    </source>
</reference>
<keyword evidence="1" id="KW-1133">Transmembrane helix</keyword>
<sequence>MIVPLGPIAALVLILPVLMVYFLLNLDELIKLPAVYHHYKEHNWVKNLTKE</sequence>
<name>A0A1M7N692_9FIRM</name>
<dbReference type="Proteomes" id="UP000184038">
    <property type="component" value="Unassembled WGS sequence"/>
</dbReference>
<keyword evidence="3" id="KW-1185">Reference proteome</keyword>